<feature type="non-terminal residue" evidence="1">
    <location>
        <position position="666"/>
    </location>
</feature>
<proteinExistence type="predicted"/>
<dbReference type="AlphaFoldDB" id="D8QLB0"/>
<dbReference type="InterPro" id="IPR018247">
    <property type="entry name" value="EF_Hand_1_Ca_BS"/>
</dbReference>
<dbReference type="VEuPathDB" id="FungiDB:SCHCODRAFT_02673843"/>
<organism evidence="2">
    <name type="scientific">Schizophyllum commune (strain H4-8 / FGSC 9210)</name>
    <name type="common">Split gill fungus</name>
    <dbReference type="NCBI Taxonomy" id="578458"/>
    <lineage>
        <taxon>Eukaryota</taxon>
        <taxon>Fungi</taxon>
        <taxon>Dikarya</taxon>
        <taxon>Basidiomycota</taxon>
        <taxon>Agaricomycotina</taxon>
        <taxon>Agaricomycetes</taxon>
        <taxon>Agaricomycetidae</taxon>
        <taxon>Agaricales</taxon>
        <taxon>Schizophyllaceae</taxon>
        <taxon>Schizophyllum</taxon>
    </lineage>
</organism>
<dbReference type="InParanoid" id="D8QLB0"/>
<keyword evidence="2" id="KW-1185">Reference proteome</keyword>
<name>D8QLB0_SCHCM</name>
<dbReference type="RefSeq" id="XP_003026133.1">
    <property type="nucleotide sequence ID" value="XM_003026087.1"/>
</dbReference>
<gene>
    <name evidence="1" type="ORF">SCHCODRAFT_114630</name>
</gene>
<evidence type="ECO:0000313" key="1">
    <source>
        <dbReference type="EMBL" id="EFI91230.1"/>
    </source>
</evidence>
<protein>
    <recommendedName>
        <fullName evidence="3">F-box domain-containing protein</fullName>
    </recommendedName>
</protein>
<dbReference type="HOGENOM" id="CLU_412296_0_0_1"/>
<accession>D8QLB0</accession>
<sequence length="666" mass="74991">MQTALSTADIRYLIAWDATLRPCDLAHLARVSHDWQDVAEAALWADLPDLTYLLKLMPRNLWSYAPKQRTWCSAEPRYLRLMRAPIPSDWTPALRKSALVRRLTINCLHEVYCDDHASLELDDDPRISFVDSLHAIGSRISSLRLVITLDRQSDVDIPYLQQISKTPSLSSLRIATYSSSTASFRQPISYDASAFGFLRTLRTIGCPVIMVADIIRLAATRLEYIDFNHGGAVTAAELDLLVRAVCERCSASTLRDLLIIPKDYAEDDPLQHLVPLAQFKRLRLRFMNSNYAVRDGRLLMHIALCIPELCALVARDSVLSSADLARLALVSRTWRAAAEEVLWEDLSDILCLLRLLPEDLYYIETEPSTDDLYRSADERRVFKLRRKLRPADWTSLLRKSGLVKILTVASTVSAEVQQAIIECPSPLKVLPRLETLCLAKSANPIFLGAFVPLDAITALRITHSGASTYLSKIPLLQLCANIENLTLRLHLVGASKQAKAEELFKAVTETKRIRRLSLLLTMEFALPSERFMHFISRLPALTTLDIRLNRCDGARDYRPITYASHSFVHLRTLKLSRHSTQMLADILRASSPCRLHVIDLVYFSLEGADIEPLIATICTYCARSALRKLSIAASNFFGSADPQCLAPLASFEQLEVHFMDRAVSYT</sequence>
<dbReference type="GeneID" id="9596576"/>
<dbReference type="InterPro" id="IPR032675">
    <property type="entry name" value="LRR_dom_sf"/>
</dbReference>
<dbReference type="SUPFAM" id="SSF52047">
    <property type="entry name" value="RNI-like"/>
    <property type="match status" value="1"/>
</dbReference>
<evidence type="ECO:0008006" key="3">
    <source>
        <dbReference type="Google" id="ProtNLM"/>
    </source>
</evidence>
<dbReference type="KEGG" id="scm:SCHCO_02673843"/>
<dbReference type="OrthoDB" id="2447803at2759"/>
<dbReference type="EMBL" id="GL377318">
    <property type="protein sequence ID" value="EFI91230.1"/>
    <property type="molecule type" value="Genomic_DNA"/>
</dbReference>
<reference evidence="1 2" key="1">
    <citation type="journal article" date="2010" name="Nat. Biotechnol.">
        <title>Genome sequence of the model mushroom Schizophyllum commune.</title>
        <authorList>
            <person name="Ohm R.A."/>
            <person name="de Jong J.F."/>
            <person name="Lugones L.G."/>
            <person name="Aerts A."/>
            <person name="Kothe E."/>
            <person name="Stajich J.E."/>
            <person name="de Vries R.P."/>
            <person name="Record E."/>
            <person name="Levasseur A."/>
            <person name="Baker S.E."/>
            <person name="Bartholomew K.A."/>
            <person name="Coutinho P.M."/>
            <person name="Erdmann S."/>
            <person name="Fowler T.J."/>
            <person name="Gathman A.C."/>
            <person name="Lombard V."/>
            <person name="Henrissat B."/>
            <person name="Knabe N."/>
            <person name="Kuees U."/>
            <person name="Lilly W.W."/>
            <person name="Lindquist E."/>
            <person name="Lucas S."/>
            <person name="Magnuson J.K."/>
            <person name="Piumi F."/>
            <person name="Raudaskoski M."/>
            <person name="Salamov A."/>
            <person name="Schmutz J."/>
            <person name="Schwarze F.W.M.R."/>
            <person name="vanKuyk P.A."/>
            <person name="Horton J.S."/>
            <person name="Grigoriev I.V."/>
            <person name="Woesten H.A.B."/>
        </authorList>
    </citation>
    <scope>NUCLEOTIDE SEQUENCE [LARGE SCALE GENOMIC DNA]</scope>
    <source>
        <strain evidence="2">H4-8 / FGSC 9210</strain>
    </source>
</reference>
<dbReference type="Gene3D" id="3.80.10.10">
    <property type="entry name" value="Ribonuclease Inhibitor"/>
    <property type="match status" value="1"/>
</dbReference>
<dbReference type="Proteomes" id="UP000007431">
    <property type="component" value="Unassembled WGS sequence"/>
</dbReference>
<evidence type="ECO:0000313" key="2">
    <source>
        <dbReference type="Proteomes" id="UP000007431"/>
    </source>
</evidence>
<dbReference type="PROSITE" id="PS00018">
    <property type="entry name" value="EF_HAND_1"/>
    <property type="match status" value="1"/>
</dbReference>